<dbReference type="Pfam" id="PF04760">
    <property type="entry name" value="IF2_N"/>
    <property type="match status" value="2"/>
</dbReference>
<dbReference type="PROSITE" id="PS51722">
    <property type="entry name" value="G_TR_2"/>
    <property type="match status" value="1"/>
</dbReference>
<feature type="compositionally biased region" description="Pro residues" evidence="12">
    <location>
        <begin position="155"/>
        <end position="171"/>
    </location>
</feature>
<dbReference type="NCBIfam" id="TIGR00487">
    <property type="entry name" value="IF-2"/>
    <property type="match status" value="1"/>
</dbReference>
<dbReference type="Gene3D" id="3.40.50.300">
    <property type="entry name" value="P-loop containing nucleotide triphosphate hydrolases"/>
    <property type="match status" value="1"/>
</dbReference>
<dbReference type="InterPro" id="IPR015760">
    <property type="entry name" value="TIF_IF2"/>
</dbReference>
<name>A0A1Z4EG39_9MYCO</name>
<feature type="compositionally biased region" description="Basic residues" evidence="12">
    <location>
        <begin position="311"/>
        <end position="320"/>
    </location>
</feature>
<proteinExistence type="inferred from homology"/>
<dbReference type="Gene3D" id="3.40.50.10050">
    <property type="entry name" value="Translation initiation factor IF- 2, domain 3"/>
    <property type="match status" value="1"/>
</dbReference>
<dbReference type="InterPro" id="IPR036925">
    <property type="entry name" value="TIF_IF2_dom3_sf"/>
</dbReference>
<feature type="binding site" evidence="10">
    <location>
        <begin position="441"/>
        <end position="448"/>
    </location>
    <ligand>
        <name>GTP</name>
        <dbReference type="ChEBI" id="CHEBI:37565"/>
    </ligand>
</feature>
<dbReference type="GO" id="GO:0003924">
    <property type="term" value="F:GTPase activity"/>
    <property type="evidence" value="ECO:0007669"/>
    <property type="project" value="UniProtKB-UniRule"/>
</dbReference>
<dbReference type="SUPFAM" id="SSF50447">
    <property type="entry name" value="Translation proteins"/>
    <property type="match status" value="2"/>
</dbReference>
<evidence type="ECO:0000313" key="13">
    <source>
        <dbReference type="EMBL" id="BAX91880.1"/>
    </source>
</evidence>
<comment type="similarity">
    <text evidence="2 10 11">Belongs to the TRAFAC class translation factor GTPase superfamily. Classic translation factor GTPase family. IF-2 subfamily.</text>
</comment>
<reference evidence="14" key="1">
    <citation type="submission" date="2017-06" db="EMBL/GenBank/DDBJ databases">
        <title>Complete Genome Sequence of Mycobacterium shigaense.</title>
        <authorList>
            <person name="Fukano H."/>
            <person name="Yoshida M."/>
            <person name="Kazumi Y."/>
            <person name="Ogura Y."/>
            <person name="Mitarai S."/>
            <person name="Hayashi T."/>
            <person name="Hoshino Y."/>
        </authorList>
    </citation>
    <scope>NUCLEOTIDE SEQUENCE [LARGE SCALE GENOMIC DNA]</scope>
    <source>
        <strain evidence="14">UN-152</strain>
    </source>
</reference>
<evidence type="ECO:0000256" key="12">
    <source>
        <dbReference type="SAM" id="MobiDB-lite"/>
    </source>
</evidence>
<dbReference type="CDD" id="cd03702">
    <property type="entry name" value="IF2_mtIF2_II"/>
    <property type="match status" value="1"/>
</dbReference>
<evidence type="ECO:0000256" key="2">
    <source>
        <dbReference type="ARBA" id="ARBA00007733"/>
    </source>
</evidence>
<evidence type="ECO:0000256" key="7">
    <source>
        <dbReference type="ARBA" id="ARBA00022917"/>
    </source>
</evidence>
<evidence type="ECO:0000256" key="3">
    <source>
        <dbReference type="ARBA" id="ARBA00020675"/>
    </source>
</evidence>
<dbReference type="Gene3D" id="1.10.10.2480">
    <property type="match status" value="1"/>
</dbReference>
<feature type="compositionally biased region" description="Pro residues" evidence="12">
    <location>
        <begin position="118"/>
        <end position="146"/>
    </location>
</feature>
<evidence type="ECO:0000256" key="4">
    <source>
        <dbReference type="ARBA" id="ARBA00022490"/>
    </source>
</evidence>
<dbReference type="InterPro" id="IPR005225">
    <property type="entry name" value="Small_GTP-bd"/>
</dbReference>
<keyword evidence="6 10" id="KW-0547">Nucleotide-binding</keyword>
<evidence type="ECO:0000256" key="6">
    <source>
        <dbReference type="ARBA" id="ARBA00022741"/>
    </source>
</evidence>
<gene>
    <name evidence="10 13" type="primary">infB</name>
    <name evidence="13" type="ORF">MSG_01727</name>
</gene>
<comment type="caution">
    <text evidence="10">Lacks conserved residue(s) required for the propagation of feature annotation.</text>
</comment>
<dbReference type="Pfam" id="PF00009">
    <property type="entry name" value="GTP_EFTU"/>
    <property type="match status" value="1"/>
</dbReference>
<feature type="binding site" evidence="10">
    <location>
        <begin position="545"/>
        <end position="548"/>
    </location>
    <ligand>
        <name>GTP</name>
        <dbReference type="ChEBI" id="CHEBI:37565"/>
    </ligand>
</feature>
<evidence type="ECO:0000256" key="9">
    <source>
        <dbReference type="ARBA" id="ARBA00025162"/>
    </source>
</evidence>
<dbReference type="Proteomes" id="UP000217736">
    <property type="component" value="Chromosome"/>
</dbReference>
<dbReference type="KEGG" id="mshg:MSG_01727"/>
<dbReference type="InterPro" id="IPR023115">
    <property type="entry name" value="TIF_IF2_dom3"/>
</dbReference>
<dbReference type="Gene3D" id="2.40.30.10">
    <property type="entry name" value="Translation factors"/>
    <property type="match status" value="2"/>
</dbReference>
<evidence type="ECO:0000256" key="11">
    <source>
        <dbReference type="RuleBase" id="RU000644"/>
    </source>
</evidence>
<dbReference type="PRINTS" id="PR00315">
    <property type="entry name" value="ELONGATNFCT"/>
</dbReference>
<feature type="region of interest" description="Disordered" evidence="12">
    <location>
        <begin position="49"/>
        <end position="321"/>
    </location>
</feature>
<dbReference type="Pfam" id="PF22042">
    <property type="entry name" value="EF-G_D2"/>
    <property type="match status" value="1"/>
</dbReference>
<dbReference type="CDD" id="cd01887">
    <property type="entry name" value="IF2_eIF5B"/>
    <property type="match status" value="1"/>
</dbReference>
<dbReference type="GO" id="GO:0003743">
    <property type="term" value="F:translation initiation factor activity"/>
    <property type="evidence" value="ECO:0007669"/>
    <property type="project" value="UniProtKB-UniRule"/>
</dbReference>
<dbReference type="InterPro" id="IPR006847">
    <property type="entry name" value="IF2_N"/>
</dbReference>
<dbReference type="RefSeq" id="WP_096438778.1">
    <property type="nucleotide sequence ID" value="NZ_AP018164.1"/>
</dbReference>
<keyword evidence="8 10" id="KW-0342">GTP-binding</keyword>
<accession>A0A1Z4EG39</accession>
<evidence type="ECO:0000313" key="14">
    <source>
        <dbReference type="Proteomes" id="UP000217736"/>
    </source>
</evidence>
<keyword evidence="4 10" id="KW-0963">Cytoplasm</keyword>
<dbReference type="AlphaFoldDB" id="A0A1Z4EG39"/>
<sequence>MAGKARVHELAKELGVTSKEVLARLNEQGEFVKSASSTVEAPVARRLRESFGGGKPAGGDRGAARVADKSLDRALDKAIPKAAGNGEAASAAPAPAKPADGGAAAPAAAPAATAAPTPTAPAPKRPAPSPARPSAPPPRQPQPPAPGQASGQQAPPQPGATPGPRPGPMPRPAARTPRVGNNPFSSAQPVDRPIPRPQPPRPGAARPGAPRPGASPGNMPPRPGGGAGGGFRSARPGGGPRPGGGRPGGPGGGRDGGGGGGGNYRGGVGAAPGGGGGFQGRPGGGPGGGGGRPGQRGGAAGAFGRPGGAPRRGRKSKRAKRAEYENMQAPVVGGVRLPHGNGETIRLARGASLSDFADKINANPAALVQALFNLGEMVTATQSVGDETLELLGSEMNYVVQVVSPEDEDRELLESFDLTYGEDEGGEEDLQTRPPVVTVMGHVDHGKTRLLDTIRNASVREGEAGGITQHIGAYQVSVEHDGVERPITFIDTPGHEAFTAMRARGAKATDIAILVVAADDGVMPQTVEAINHAQAADVPIVVAVNKIDKEGADPAKIRGQLTEYGLVAEDFGGDTMFVDISAKNGTNIEALEEAVLLTADAALDLRANPDMEAQGVAIEAHLDRGRGPVATVLVQRGTLRVGDSVVAGDAYGRVRRMVDEHGEDVEEALPSRPVQVIGFTSVPGAGDNFLVVDEDRIARQIADRRSARKRNALAARSRKRISLEDLDSALKETSQLNLILKGDNAGTVEALEEALMGIQVDDEVELRVIDRGVGGITETNVNLASASDAVIIGFNVRAEGKATELANREGVDIRYYSVIYQAIDEIEKALRGMLKPIYEENELGRAEIRALFRSSKVGVIAGCMIISGVVRRNAKARLLRDNIVVVDNLSITSLRREKDDVTEVREGFECGMTLGYSDIKEGDVIESYELVQKERT</sequence>
<keyword evidence="5 10" id="KW-0396">Initiation factor</keyword>
<dbReference type="GO" id="GO:0005829">
    <property type="term" value="C:cytosol"/>
    <property type="evidence" value="ECO:0007669"/>
    <property type="project" value="TreeGrafter"/>
</dbReference>
<dbReference type="InterPro" id="IPR000178">
    <property type="entry name" value="TF_IF2_bacterial-like"/>
</dbReference>
<evidence type="ECO:0000256" key="10">
    <source>
        <dbReference type="HAMAP-Rule" id="MF_00100"/>
    </source>
</evidence>
<dbReference type="FunFam" id="2.40.30.10:FF:000007">
    <property type="entry name" value="Translation initiation factor IF-2"/>
    <property type="match status" value="1"/>
</dbReference>
<comment type="subcellular location">
    <subcellularLocation>
        <location evidence="1 10">Cytoplasm</location>
    </subcellularLocation>
</comment>
<dbReference type="InterPro" id="IPR009000">
    <property type="entry name" value="Transl_B-barrel_sf"/>
</dbReference>
<comment type="function">
    <text evidence="9 10 11">One of the essential components for the initiation of protein synthesis. Protects formylmethionyl-tRNA from spontaneous hydrolysis and promotes its binding to the 30S ribosomal subunits. Also involved in the hydrolysis of GTP during the formation of the 70S ribosomal complex.</text>
</comment>
<organism evidence="13 14">
    <name type="scientific">Mycobacterium shigaense</name>
    <dbReference type="NCBI Taxonomy" id="722731"/>
    <lineage>
        <taxon>Bacteria</taxon>
        <taxon>Bacillati</taxon>
        <taxon>Actinomycetota</taxon>
        <taxon>Actinomycetes</taxon>
        <taxon>Mycobacteriales</taxon>
        <taxon>Mycobacteriaceae</taxon>
        <taxon>Mycobacterium</taxon>
        <taxon>Mycobacterium simiae complex</taxon>
    </lineage>
</organism>
<evidence type="ECO:0000256" key="8">
    <source>
        <dbReference type="ARBA" id="ARBA00023134"/>
    </source>
</evidence>
<evidence type="ECO:0000256" key="1">
    <source>
        <dbReference type="ARBA" id="ARBA00004496"/>
    </source>
</evidence>
<feature type="compositionally biased region" description="Gly residues" evidence="12">
    <location>
        <begin position="51"/>
        <end position="61"/>
    </location>
</feature>
<feature type="compositionally biased region" description="Basic and acidic residues" evidence="12">
    <location>
        <begin position="62"/>
        <end position="79"/>
    </location>
</feature>
<dbReference type="SUPFAM" id="SSF52156">
    <property type="entry name" value="Initiation factor IF2/eIF5b, domain 3"/>
    <property type="match status" value="1"/>
</dbReference>
<keyword evidence="7 10" id="KW-0648">Protein biosynthesis</keyword>
<dbReference type="FunFam" id="3.40.50.300:FF:000019">
    <property type="entry name" value="Translation initiation factor IF-2"/>
    <property type="match status" value="1"/>
</dbReference>
<feature type="compositionally biased region" description="Low complexity" evidence="12">
    <location>
        <begin position="203"/>
        <end position="217"/>
    </location>
</feature>
<dbReference type="EMBL" id="AP018164">
    <property type="protein sequence ID" value="BAX91880.1"/>
    <property type="molecule type" value="Genomic_DNA"/>
</dbReference>
<dbReference type="InterPro" id="IPR053905">
    <property type="entry name" value="EF-G-like_DII"/>
</dbReference>
<dbReference type="Pfam" id="PF11987">
    <property type="entry name" value="IF-2"/>
    <property type="match status" value="1"/>
</dbReference>
<dbReference type="InterPro" id="IPR044145">
    <property type="entry name" value="IF2_II"/>
</dbReference>
<dbReference type="FunFam" id="2.40.30.10:FF:000008">
    <property type="entry name" value="Translation initiation factor IF-2"/>
    <property type="match status" value="1"/>
</dbReference>
<dbReference type="PANTHER" id="PTHR43381:SF5">
    <property type="entry name" value="TR-TYPE G DOMAIN-CONTAINING PROTEIN"/>
    <property type="match status" value="1"/>
</dbReference>
<dbReference type="SUPFAM" id="SSF52540">
    <property type="entry name" value="P-loop containing nucleoside triphosphate hydrolases"/>
    <property type="match status" value="1"/>
</dbReference>
<dbReference type="PROSITE" id="PS01176">
    <property type="entry name" value="IF2"/>
    <property type="match status" value="1"/>
</dbReference>
<dbReference type="FunFam" id="3.40.50.10050:FF:000001">
    <property type="entry name" value="Translation initiation factor IF-2"/>
    <property type="match status" value="1"/>
</dbReference>
<dbReference type="HAMAP" id="MF_00100_B">
    <property type="entry name" value="IF_2_B"/>
    <property type="match status" value="1"/>
</dbReference>
<protein>
    <recommendedName>
        <fullName evidence="3 10">Translation initiation factor IF-2</fullName>
    </recommendedName>
</protein>
<dbReference type="OrthoDB" id="9811804at2"/>
<dbReference type="InterPro" id="IPR027417">
    <property type="entry name" value="P-loop_NTPase"/>
</dbReference>
<evidence type="ECO:0000256" key="5">
    <source>
        <dbReference type="ARBA" id="ARBA00022540"/>
    </source>
</evidence>
<dbReference type="CDD" id="cd03692">
    <property type="entry name" value="mtIF2_IVc"/>
    <property type="match status" value="1"/>
</dbReference>
<dbReference type="GO" id="GO:0005525">
    <property type="term" value="F:GTP binding"/>
    <property type="evidence" value="ECO:0007669"/>
    <property type="project" value="UniProtKB-KW"/>
</dbReference>
<dbReference type="NCBIfam" id="TIGR00231">
    <property type="entry name" value="small_GTP"/>
    <property type="match status" value="1"/>
</dbReference>
<feature type="compositionally biased region" description="Gly residues" evidence="12">
    <location>
        <begin position="224"/>
        <end position="307"/>
    </location>
</feature>
<dbReference type="PANTHER" id="PTHR43381">
    <property type="entry name" value="TRANSLATION INITIATION FACTOR IF-2-RELATED"/>
    <property type="match status" value="1"/>
</dbReference>
<feature type="binding site" evidence="10">
    <location>
        <begin position="491"/>
        <end position="495"/>
    </location>
    <ligand>
        <name>GTP</name>
        <dbReference type="ChEBI" id="CHEBI:37565"/>
    </ligand>
</feature>
<dbReference type="FunFam" id="1.10.10.2480:FF:000003">
    <property type="entry name" value="Translation initiation factor IF-2"/>
    <property type="match status" value="1"/>
</dbReference>
<keyword evidence="14" id="KW-1185">Reference proteome</keyword>
<feature type="compositionally biased region" description="Low complexity" evidence="12">
    <location>
        <begin position="80"/>
        <end position="117"/>
    </location>
</feature>
<dbReference type="InterPro" id="IPR000795">
    <property type="entry name" value="T_Tr_GTP-bd_dom"/>
</dbReference>